<dbReference type="InterPro" id="IPR013320">
    <property type="entry name" value="ConA-like_dom_sf"/>
</dbReference>
<comment type="caution">
    <text evidence="4">The sequence shown here is derived from an EMBL/GenBank/DDBJ whole genome shotgun (WGS) entry which is preliminary data.</text>
</comment>
<dbReference type="AlphaFoldDB" id="A0A9W9CWD5"/>
<evidence type="ECO:0000313" key="4">
    <source>
        <dbReference type="EMBL" id="KAJ4389766.1"/>
    </source>
</evidence>
<dbReference type="Proteomes" id="UP001140453">
    <property type="component" value="Unassembled WGS sequence"/>
</dbReference>
<dbReference type="SMART" id="SM00321">
    <property type="entry name" value="WSC"/>
    <property type="match status" value="1"/>
</dbReference>
<protein>
    <recommendedName>
        <fullName evidence="6">Glycoside hydrolase family 16 protein</fullName>
    </recommendedName>
</protein>
<dbReference type="CDD" id="cd02181">
    <property type="entry name" value="GH16_fungal_Lam16A_glucanase"/>
    <property type="match status" value="1"/>
</dbReference>
<dbReference type="Gene3D" id="2.60.120.200">
    <property type="match status" value="1"/>
</dbReference>
<sequence>MTSYALATSYSGQSLIDSFNFVSFTDPTFGFVAYQNYTSAVSAGLVSVDASTNAVKLSVDTTNTYPADGSEGGRPSVRIESIASVNQGLVIGDFAHMPGSVCGAWPAFWMYGPNWPNDGEVDIIEGANTASYNLMSAHTSADCVLPSAGFTGIEQYLDCSDLTYGCNFVPPTTDTSSYGTGFNAVGGGVYALQWTDDAISIWHFPRTGIPQDILDKQPDPSGWGLPQALFGSTGCDVSSHFNDMNIVLNIDLCGTYAGNNWASDAQCSSYADTCVDWVANNPQALTDAYWEVNYIDVYGLVSTTTNPSTTSNPGDGASSQAPSNGGSTIPTSTKAGVSSPSSPLAPVDSVVPVHDPATIGVFSYQGCYASSSGFSSFDLGGTDPAMTLEKCVGLCNGKVYAGAVDTSCYCANTLDVGTSAIQNRASCSKPCPGNSTEYCGGSLPSSKRAALAPSVLLTMYANINALSSGTSPPPAPALGANTTNTASSSSRRVSSTTSSSTSVVGYGGGATATAVQTITSTITYTDVCSTNPAQLVTLTYCTTITVCPTSYPSIPQTTITQSCAACGQNGSSTVTLTIPVAVAVTRTNYLYGVATATIFGTGAPTGSLNTPAPVPIPLPTTSLRPVTAAAAPKGVSSGLMMALLGFVGMLF</sequence>
<evidence type="ECO:0000256" key="1">
    <source>
        <dbReference type="SAM" id="MobiDB-lite"/>
    </source>
</evidence>
<dbReference type="InterPro" id="IPR050546">
    <property type="entry name" value="Glycosyl_Hydrlase_16"/>
</dbReference>
<dbReference type="PROSITE" id="PS51212">
    <property type="entry name" value="WSC"/>
    <property type="match status" value="1"/>
</dbReference>
<evidence type="ECO:0000313" key="5">
    <source>
        <dbReference type="Proteomes" id="UP001140453"/>
    </source>
</evidence>
<feature type="compositionally biased region" description="Low complexity" evidence="1">
    <location>
        <begin position="479"/>
        <end position="500"/>
    </location>
</feature>
<feature type="domain" description="WSC" evidence="2">
    <location>
        <begin position="361"/>
        <end position="459"/>
    </location>
</feature>
<gene>
    <name evidence="4" type="ORF">N0V93_007238</name>
</gene>
<dbReference type="Pfam" id="PF01822">
    <property type="entry name" value="WSC"/>
    <property type="match status" value="1"/>
</dbReference>
<evidence type="ECO:0000259" key="2">
    <source>
        <dbReference type="PROSITE" id="PS51212"/>
    </source>
</evidence>
<feature type="compositionally biased region" description="Polar residues" evidence="1">
    <location>
        <begin position="317"/>
        <end position="342"/>
    </location>
</feature>
<keyword evidence="5" id="KW-1185">Reference proteome</keyword>
<dbReference type="PANTHER" id="PTHR10963">
    <property type="entry name" value="GLYCOSYL HYDROLASE-RELATED"/>
    <property type="match status" value="1"/>
</dbReference>
<dbReference type="PROSITE" id="PS51762">
    <property type="entry name" value="GH16_2"/>
    <property type="match status" value="1"/>
</dbReference>
<dbReference type="SUPFAM" id="SSF49899">
    <property type="entry name" value="Concanavalin A-like lectins/glucanases"/>
    <property type="match status" value="1"/>
</dbReference>
<dbReference type="GO" id="GO:0009251">
    <property type="term" value="P:glucan catabolic process"/>
    <property type="evidence" value="ECO:0007669"/>
    <property type="project" value="TreeGrafter"/>
</dbReference>
<feature type="region of interest" description="Disordered" evidence="1">
    <location>
        <begin position="305"/>
        <end position="345"/>
    </location>
</feature>
<accession>A0A9W9CWD5</accession>
<name>A0A9W9CWD5_9PEZI</name>
<dbReference type="OrthoDB" id="192832at2759"/>
<organism evidence="4 5">
    <name type="scientific">Gnomoniopsis smithogilvyi</name>
    <dbReference type="NCBI Taxonomy" id="1191159"/>
    <lineage>
        <taxon>Eukaryota</taxon>
        <taxon>Fungi</taxon>
        <taxon>Dikarya</taxon>
        <taxon>Ascomycota</taxon>
        <taxon>Pezizomycotina</taxon>
        <taxon>Sordariomycetes</taxon>
        <taxon>Sordariomycetidae</taxon>
        <taxon>Diaporthales</taxon>
        <taxon>Gnomoniaceae</taxon>
        <taxon>Gnomoniopsis</taxon>
    </lineage>
</organism>
<dbReference type="InterPro" id="IPR002889">
    <property type="entry name" value="WSC_carb-bd"/>
</dbReference>
<proteinExistence type="predicted"/>
<dbReference type="GO" id="GO:0004553">
    <property type="term" value="F:hydrolase activity, hydrolyzing O-glycosyl compounds"/>
    <property type="evidence" value="ECO:0007669"/>
    <property type="project" value="InterPro"/>
</dbReference>
<feature type="domain" description="GH16" evidence="3">
    <location>
        <begin position="8"/>
        <end position="303"/>
    </location>
</feature>
<dbReference type="PANTHER" id="PTHR10963:SF24">
    <property type="entry name" value="GLYCOSIDASE C21B10.07-RELATED"/>
    <property type="match status" value="1"/>
</dbReference>
<feature type="region of interest" description="Disordered" evidence="1">
    <location>
        <begin position="471"/>
        <end position="500"/>
    </location>
</feature>
<evidence type="ECO:0000259" key="3">
    <source>
        <dbReference type="PROSITE" id="PS51762"/>
    </source>
</evidence>
<dbReference type="EMBL" id="JAPEVB010000004">
    <property type="protein sequence ID" value="KAJ4389766.1"/>
    <property type="molecule type" value="Genomic_DNA"/>
</dbReference>
<dbReference type="Pfam" id="PF26113">
    <property type="entry name" value="GH16_XgeA"/>
    <property type="match status" value="1"/>
</dbReference>
<dbReference type="InterPro" id="IPR000757">
    <property type="entry name" value="Beta-glucanase-like"/>
</dbReference>
<reference evidence="4" key="1">
    <citation type="submission" date="2022-10" db="EMBL/GenBank/DDBJ databases">
        <title>Tapping the CABI collections for fungal endophytes: first genome assemblies for Collariella, Neodidymelliopsis, Ascochyta clinopodiicola, Didymella pomorum, Didymosphaeria variabile, Neocosmospora piperis and Neocucurbitaria cava.</title>
        <authorList>
            <person name="Hill R."/>
        </authorList>
    </citation>
    <scope>NUCLEOTIDE SEQUENCE</scope>
    <source>
        <strain evidence="4">IMI 355082</strain>
    </source>
</reference>
<evidence type="ECO:0008006" key="6">
    <source>
        <dbReference type="Google" id="ProtNLM"/>
    </source>
</evidence>